<accession>A0A217EI14</accession>
<organism evidence="7 8">
    <name type="scientific">Acinetobacter apis</name>
    <dbReference type="NCBI Taxonomy" id="1229165"/>
    <lineage>
        <taxon>Bacteria</taxon>
        <taxon>Pseudomonadati</taxon>
        <taxon>Pseudomonadota</taxon>
        <taxon>Gammaproteobacteria</taxon>
        <taxon>Moraxellales</taxon>
        <taxon>Moraxellaceae</taxon>
        <taxon>Acinetobacter</taxon>
    </lineage>
</organism>
<comment type="subcellular location">
    <subcellularLocation>
        <location evidence="1">Membrane</location>
    </subcellularLocation>
</comment>
<evidence type="ECO:0000313" key="7">
    <source>
        <dbReference type="EMBL" id="SNQ30118.1"/>
    </source>
</evidence>
<dbReference type="EMBL" id="FZLN01000005">
    <property type="protein sequence ID" value="SNQ30118.1"/>
    <property type="molecule type" value="Genomic_DNA"/>
</dbReference>
<dbReference type="Pfam" id="PF00691">
    <property type="entry name" value="OmpA"/>
    <property type="match status" value="1"/>
</dbReference>
<proteinExistence type="predicted"/>
<keyword evidence="3 4" id="KW-0472">Membrane</keyword>
<evidence type="ECO:0000256" key="3">
    <source>
        <dbReference type="ARBA" id="ARBA00023136"/>
    </source>
</evidence>
<dbReference type="Pfam" id="PF04355">
    <property type="entry name" value="BamE"/>
    <property type="match status" value="1"/>
</dbReference>
<dbReference type="PRINTS" id="PR01021">
    <property type="entry name" value="OMPADOMAIN"/>
</dbReference>
<keyword evidence="2 5" id="KW-0732">Signal</keyword>
<dbReference type="GO" id="GO:0019867">
    <property type="term" value="C:outer membrane"/>
    <property type="evidence" value="ECO:0007669"/>
    <property type="project" value="InterPro"/>
</dbReference>
<evidence type="ECO:0000259" key="6">
    <source>
        <dbReference type="PROSITE" id="PS51123"/>
    </source>
</evidence>
<dbReference type="Gene3D" id="3.30.1330.60">
    <property type="entry name" value="OmpA-like domain"/>
    <property type="match status" value="1"/>
</dbReference>
<protein>
    <submittedName>
        <fullName evidence="7">Beta-barrel assembly machine subunit BamE</fullName>
    </submittedName>
</protein>
<dbReference type="InterPro" id="IPR006665">
    <property type="entry name" value="OmpA-like"/>
</dbReference>
<name>A0A217EI14_9GAMM</name>
<reference evidence="8" key="1">
    <citation type="submission" date="2017-06" db="EMBL/GenBank/DDBJ databases">
        <authorList>
            <person name="Varghese N."/>
            <person name="Submissions S."/>
        </authorList>
    </citation>
    <scope>NUCLEOTIDE SEQUENCE [LARGE SCALE GENOMIC DNA]</scope>
    <source>
        <strain evidence="8">ANC 5114</strain>
    </source>
</reference>
<dbReference type="InterPro" id="IPR037873">
    <property type="entry name" value="BamE-like"/>
</dbReference>
<dbReference type="InterPro" id="IPR007450">
    <property type="entry name" value="BamE_dom"/>
</dbReference>
<dbReference type="NCBIfam" id="NF047726">
    <property type="entry name" value="AutTranAdhPGAsTpgA"/>
    <property type="match status" value="1"/>
</dbReference>
<dbReference type="CDD" id="cd07185">
    <property type="entry name" value="OmpA_C-like"/>
    <property type="match status" value="1"/>
</dbReference>
<gene>
    <name evidence="7" type="ORF">SAMN05444584_2103</name>
</gene>
<evidence type="ECO:0000256" key="2">
    <source>
        <dbReference type="ARBA" id="ARBA00022729"/>
    </source>
</evidence>
<dbReference type="RefSeq" id="WP_088824291.1">
    <property type="nucleotide sequence ID" value="NZ_FZLN01000005.1"/>
</dbReference>
<evidence type="ECO:0000313" key="8">
    <source>
        <dbReference type="Proteomes" id="UP000243463"/>
    </source>
</evidence>
<evidence type="ECO:0000256" key="4">
    <source>
        <dbReference type="PROSITE-ProRule" id="PRU00473"/>
    </source>
</evidence>
<dbReference type="InterPro" id="IPR006664">
    <property type="entry name" value="OMP_bac"/>
</dbReference>
<dbReference type="PROSITE" id="PS51123">
    <property type="entry name" value="OMPA_2"/>
    <property type="match status" value="1"/>
</dbReference>
<feature type="signal peptide" evidence="5">
    <location>
        <begin position="1"/>
        <end position="26"/>
    </location>
</feature>
<feature type="chain" id="PRO_5013370071" evidence="5">
    <location>
        <begin position="27"/>
        <end position="267"/>
    </location>
</feature>
<feature type="domain" description="OmpA-like" evidence="6">
    <location>
        <begin position="144"/>
        <end position="267"/>
    </location>
</feature>
<dbReference type="SUPFAM" id="SSF103088">
    <property type="entry name" value="OmpA-like"/>
    <property type="match status" value="1"/>
</dbReference>
<dbReference type="Proteomes" id="UP000243463">
    <property type="component" value="Unassembled WGS sequence"/>
</dbReference>
<evidence type="ECO:0000256" key="1">
    <source>
        <dbReference type="ARBA" id="ARBA00004370"/>
    </source>
</evidence>
<dbReference type="OrthoDB" id="1149075at2"/>
<dbReference type="InterPro" id="IPR036737">
    <property type="entry name" value="OmpA-like_sf"/>
</dbReference>
<sequence>MNKKSAFFLSTAIGFSSLLSIMPTYAEKPTYQKDVEFPDVEDSYLKQVPRYEQGTVANLSAGLTKDQYRHLLGNPQFSEGIFFVRTWNYVLDIRVPNTHDYKRCQLRIDFDKHYVGERLSWKGEECQGLVDWGVNNQAVVVPVVVPVKQPQNAYVIFAFDRSDQNSIEAASTPLQAIADHIKTSAANDVTITAYTDPIGSYSYNQKLSEARAYTVAQQLVNLGVNQNIVKITAANKTQQFNQCKGQQRTSQNIACQAPNRRVVIDWK</sequence>
<evidence type="ECO:0000256" key="5">
    <source>
        <dbReference type="SAM" id="SignalP"/>
    </source>
</evidence>
<dbReference type="Gene3D" id="3.30.1450.10">
    <property type="match status" value="1"/>
</dbReference>
<dbReference type="AlphaFoldDB" id="A0A217EI14"/>
<keyword evidence="8" id="KW-1185">Reference proteome</keyword>